<accession>A0A4P7UCW9</accession>
<evidence type="ECO:0000256" key="1">
    <source>
        <dbReference type="SAM" id="MobiDB-lite"/>
    </source>
</evidence>
<dbReference type="AlphaFoldDB" id="A0A4P7UCW9"/>
<dbReference type="InterPro" id="IPR017850">
    <property type="entry name" value="Alkaline_phosphatase_core_sf"/>
</dbReference>
<dbReference type="PANTHER" id="PTHR10151">
    <property type="entry name" value="ECTONUCLEOTIDE PYROPHOSPHATASE/PHOSPHODIESTERASE"/>
    <property type="match status" value="1"/>
</dbReference>
<protein>
    <recommendedName>
        <fullName evidence="4">Alkaline phosphatase family protein</fullName>
    </recommendedName>
</protein>
<proteinExistence type="predicted"/>
<dbReference type="EMBL" id="CP038462">
    <property type="protein sequence ID" value="QCC76759.1"/>
    <property type="molecule type" value="Genomic_DNA"/>
</dbReference>
<evidence type="ECO:0008006" key="4">
    <source>
        <dbReference type="Google" id="ProtNLM"/>
    </source>
</evidence>
<feature type="compositionally biased region" description="Basic and acidic residues" evidence="1">
    <location>
        <begin position="34"/>
        <end position="49"/>
    </location>
</feature>
<name>A0A4P7UCW9_9ACTN</name>
<dbReference type="InterPro" id="IPR002591">
    <property type="entry name" value="Phosphodiest/P_Trfase"/>
</dbReference>
<dbReference type="KEGG" id="ndp:E2C04_05120"/>
<dbReference type="SUPFAM" id="SSF53649">
    <property type="entry name" value="Alkaline phosphatase-like"/>
    <property type="match status" value="1"/>
</dbReference>
<dbReference type="Pfam" id="PF01663">
    <property type="entry name" value="Phosphodiest"/>
    <property type="match status" value="1"/>
</dbReference>
<dbReference type="Gene3D" id="3.40.720.10">
    <property type="entry name" value="Alkaline Phosphatase, subunit A"/>
    <property type="match status" value="1"/>
</dbReference>
<organism evidence="2 3">
    <name type="scientific">Nocardioides daphniae</name>
    <dbReference type="NCBI Taxonomy" id="402297"/>
    <lineage>
        <taxon>Bacteria</taxon>
        <taxon>Bacillati</taxon>
        <taxon>Actinomycetota</taxon>
        <taxon>Actinomycetes</taxon>
        <taxon>Propionibacteriales</taxon>
        <taxon>Nocardioidaceae</taxon>
        <taxon>Nocardioides</taxon>
    </lineage>
</organism>
<feature type="region of interest" description="Disordered" evidence="1">
    <location>
        <begin position="16"/>
        <end position="49"/>
    </location>
</feature>
<feature type="compositionally biased region" description="Low complexity" evidence="1">
    <location>
        <begin position="16"/>
        <end position="26"/>
    </location>
</feature>
<dbReference type="GO" id="GO:0016787">
    <property type="term" value="F:hydrolase activity"/>
    <property type="evidence" value="ECO:0007669"/>
    <property type="project" value="UniProtKB-ARBA"/>
</dbReference>
<evidence type="ECO:0000313" key="3">
    <source>
        <dbReference type="Proteomes" id="UP000297025"/>
    </source>
</evidence>
<gene>
    <name evidence="2" type="ORF">E2C04_05120</name>
</gene>
<evidence type="ECO:0000313" key="2">
    <source>
        <dbReference type="EMBL" id="QCC76759.1"/>
    </source>
</evidence>
<sequence>MCFRAPGAAGAIHLTSPRAAPAALPSRRGRPSRRACDKSHPPTYRGEVRPRIAVPHSSLTGQLATQLAAMLVAVTLLVAGLLAPTTAHAGTDVAPGGAATPTSVPAPASAPAAAPTARSVLLISVDGLSPAVVAQLGRKRTPALHRLMAQGTSTRNARTEVELTKTLPNHTSMVTGRRITAEQGGHGVWWNDDRRSPATVHKAAGHRVASVFTRVDGAGGSSAVFAGKTKFRLWNRTWGRSIDRFQVRADDARLARDVRRDLRRKNRTLRFWHIAAPDRTGHAKGFSSRAYRRAVRSTDALVGEVLRTIRTSPRLRGKVAVVLTSDHGADGGRRHSDETKLGNQQILFVAQGPGIATGADLYAINPGTVAGPGRRQPAYDADLPPVRNGDAANFVLDLLGLAPVPGSELNADQHLKWVRPAS</sequence>
<dbReference type="PANTHER" id="PTHR10151:SF120">
    <property type="entry name" value="BIS(5'-ADENOSYL)-TRIPHOSPHATASE"/>
    <property type="match status" value="1"/>
</dbReference>
<reference evidence="2 3" key="1">
    <citation type="journal article" date="2008" name="Int. J. Syst. Evol. Microbiol.">
        <title>Nocardioides daphniae sp. nov., isolated from Daphnia cucullata (Crustacea: Cladocera).</title>
        <authorList>
            <person name="Toth E.M."/>
            <person name="Keki Z."/>
            <person name="Homonnay Z.G."/>
            <person name="Borsodi A.K."/>
            <person name="Marialigeti K."/>
            <person name="Schumann P."/>
        </authorList>
    </citation>
    <scope>NUCLEOTIDE SEQUENCE [LARGE SCALE GENOMIC DNA]</scope>
    <source>
        <strain evidence="2 3">JCM 16608</strain>
    </source>
</reference>
<dbReference type="Proteomes" id="UP000297025">
    <property type="component" value="Chromosome"/>
</dbReference>